<dbReference type="SUPFAM" id="SSF53474">
    <property type="entry name" value="alpha/beta-Hydrolases"/>
    <property type="match status" value="1"/>
</dbReference>
<accession>A0A1L6MWK8</accession>
<dbReference type="Proteomes" id="UP000185544">
    <property type="component" value="Chromosome"/>
</dbReference>
<sequence>MSFIWVQGRWEREGEPPLLCIHGFMGHPCMWNDFLKFLSYPGSYRVFPVARAQFEAMVS</sequence>
<dbReference type="KEGG" id="pabo:BCY86_04025"/>
<protein>
    <submittedName>
        <fullName evidence="1">Uncharacterized protein</fullName>
    </submittedName>
</protein>
<dbReference type="InterPro" id="IPR029058">
    <property type="entry name" value="AB_hydrolase_fold"/>
</dbReference>
<dbReference type="STRING" id="1882918.BCY86_04025"/>
<name>A0A1L6MWK8_9BACT</name>
<keyword evidence="2" id="KW-1185">Reference proteome</keyword>
<evidence type="ECO:0000313" key="1">
    <source>
        <dbReference type="EMBL" id="APR99940.1"/>
    </source>
</evidence>
<reference evidence="1 2" key="1">
    <citation type="submission" date="2016-08" db="EMBL/GenBank/DDBJ databases">
        <title>Identification and validation of antigenic proteins from Pajaroellobacter abortibovis using de-novo genome sequence assembly and reverse vaccinology.</title>
        <authorList>
            <person name="Welly B.T."/>
            <person name="Miller M.R."/>
            <person name="Stott J.L."/>
            <person name="Blanchard M.T."/>
            <person name="Islas-Trejo A.D."/>
            <person name="O'Rourke S.M."/>
            <person name="Young A.E."/>
            <person name="Medrano J.F."/>
            <person name="Van Eenennaam A.L."/>
        </authorList>
    </citation>
    <scope>NUCLEOTIDE SEQUENCE [LARGE SCALE GENOMIC DNA]</scope>
    <source>
        <strain evidence="1 2">BTF92-0548A/99-0131</strain>
    </source>
</reference>
<gene>
    <name evidence="1" type="ORF">BCY86_04025</name>
</gene>
<dbReference type="Gene3D" id="3.40.50.1820">
    <property type="entry name" value="alpha/beta hydrolase"/>
    <property type="match status" value="1"/>
</dbReference>
<dbReference type="AlphaFoldDB" id="A0A1L6MWK8"/>
<dbReference type="EMBL" id="CP016908">
    <property type="protein sequence ID" value="APR99940.1"/>
    <property type="molecule type" value="Genomic_DNA"/>
</dbReference>
<proteinExistence type="predicted"/>
<organism evidence="1 2">
    <name type="scientific">Pajaroellobacter abortibovis</name>
    <dbReference type="NCBI Taxonomy" id="1882918"/>
    <lineage>
        <taxon>Bacteria</taxon>
        <taxon>Pseudomonadati</taxon>
        <taxon>Myxococcota</taxon>
        <taxon>Polyangia</taxon>
        <taxon>Polyangiales</taxon>
        <taxon>Polyangiaceae</taxon>
    </lineage>
</organism>
<evidence type="ECO:0000313" key="2">
    <source>
        <dbReference type="Proteomes" id="UP000185544"/>
    </source>
</evidence>